<reference evidence="2 3" key="1">
    <citation type="submission" date="2020-02" db="EMBL/GenBank/DDBJ databases">
        <title>Acidophilic actinobacteria isolated from forest soil.</title>
        <authorList>
            <person name="Golinska P."/>
        </authorList>
    </citation>
    <scope>NUCLEOTIDE SEQUENCE [LARGE SCALE GENOMIC DNA]</scope>
    <source>
        <strain evidence="2 3">NL8</strain>
    </source>
</reference>
<comment type="caution">
    <text evidence="2">The sequence shown here is derived from an EMBL/GenBank/DDBJ whole genome shotgun (WGS) entry which is preliminary data.</text>
</comment>
<sequence length="190" mass="19731">MRKRILGAVVSAGLSVAAFPAVASAVGPAVGPVGPVASAVSLVAPSGTAGGWTTVTYTSRDYAAGTVCTYELKEDFPTQGVQERIVSAYPDGSPRQTDFRGPLIARYTNVATGAQIDEDLSGKGTLFDFPDKSSLWVIPDNFGLTVRAGDPYHAQGEYVLSQGSVVSVSPTGQIAIRYQNKVTDVCAALS</sequence>
<keyword evidence="1" id="KW-0732">Signal</keyword>
<feature type="signal peptide" evidence="1">
    <location>
        <begin position="1"/>
        <end position="23"/>
    </location>
</feature>
<evidence type="ECO:0000256" key="1">
    <source>
        <dbReference type="SAM" id="SignalP"/>
    </source>
</evidence>
<dbReference type="Proteomes" id="UP000730482">
    <property type="component" value="Unassembled WGS sequence"/>
</dbReference>
<proteinExistence type="predicted"/>
<dbReference type="RefSeq" id="WP_212021845.1">
    <property type="nucleotide sequence ID" value="NZ_JAAFYZ010000370.1"/>
</dbReference>
<organism evidence="2 3">
    <name type="scientific">Catenulispora pinistramenti</name>
    <dbReference type="NCBI Taxonomy" id="2705254"/>
    <lineage>
        <taxon>Bacteria</taxon>
        <taxon>Bacillati</taxon>
        <taxon>Actinomycetota</taxon>
        <taxon>Actinomycetes</taxon>
        <taxon>Catenulisporales</taxon>
        <taxon>Catenulisporaceae</taxon>
        <taxon>Catenulispora</taxon>
    </lineage>
</organism>
<evidence type="ECO:0008006" key="4">
    <source>
        <dbReference type="Google" id="ProtNLM"/>
    </source>
</evidence>
<evidence type="ECO:0000313" key="3">
    <source>
        <dbReference type="Proteomes" id="UP000730482"/>
    </source>
</evidence>
<accession>A0ABS5L7S0</accession>
<keyword evidence="3" id="KW-1185">Reference proteome</keyword>
<dbReference type="EMBL" id="JAAFYZ010000370">
    <property type="protein sequence ID" value="MBS2554418.1"/>
    <property type="molecule type" value="Genomic_DNA"/>
</dbReference>
<protein>
    <recommendedName>
        <fullName evidence="4">Secreted protein</fullName>
    </recommendedName>
</protein>
<gene>
    <name evidence="2" type="ORF">KGQ19_46945</name>
</gene>
<feature type="chain" id="PRO_5046544137" description="Secreted protein" evidence="1">
    <location>
        <begin position="24"/>
        <end position="190"/>
    </location>
</feature>
<name>A0ABS5L7S0_9ACTN</name>
<evidence type="ECO:0000313" key="2">
    <source>
        <dbReference type="EMBL" id="MBS2554418.1"/>
    </source>
</evidence>